<dbReference type="Pfam" id="PF22629">
    <property type="entry name" value="ACT_AHAS_ss"/>
    <property type="match status" value="1"/>
</dbReference>
<dbReference type="InterPro" id="IPR039557">
    <property type="entry name" value="AHAS_ACT"/>
</dbReference>
<comment type="subunit">
    <text evidence="4 8">Dimer of large and small chains.</text>
</comment>
<dbReference type="GO" id="GO:0003984">
    <property type="term" value="F:acetolactate synthase activity"/>
    <property type="evidence" value="ECO:0007669"/>
    <property type="project" value="UniProtKB-UniRule"/>
</dbReference>
<dbReference type="GO" id="GO:1990610">
    <property type="term" value="F:acetolactate synthase regulator activity"/>
    <property type="evidence" value="ECO:0007669"/>
    <property type="project" value="UniProtKB-UniRule"/>
</dbReference>
<dbReference type="FunCoup" id="A0A317ZI19">
    <property type="interactions" value="436"/>
</dbReference>
<sequence length="157" mass="17172">MRHTISILVENKFGVLARIAGLFSGRGFNIETLNVGPMLDDKLSRITATIIGDDAALDQAIKQVYKLVNVVEVTEFSSGQATERELVMIKVTASAGQRSEVMQICDIFRAKIIDVAQDTLNIEMTGNANKVKAFLNLIEPYGVVEMSRTGNLALKRG</sequence>
<proteinExistence type="inferred from homology"/>
<keyword evidence="8" id="KW-0808">Transferase</keyword>
<gene>
    <name evidence="10" type="ORF">DDZ13_09485</name>
</gene>
<dbReference type="PROSITE" id="PS51671">
    <property type="entry name" value="ACT"/>
    <property type="match status" value="1"/>
</dbReference>
<organism evidence="10 11">
    <name type="scientific">Coraliomargarita sinensis</name>
    <dbReference type="NCBI Taxonomy" id="2174842"/>
    <lineage>
        <taxon>Bacteria</taxon>
        <taxon>Pseudomonadati</taxon>
        <taxon>Verrucomicrobiota</taxon>
        <taxon>Opitutia</taxon>
        <taxon>Puniceicoccales</taxon>
        <taxon>Coraliomargaritaceae</taxon>
        <taxon>Coraliomargarita</taxon>
    </lineage>
</organism>
<dbReference type="InterPro" id="IPR004789">
    <property type="entry name" value="Acetalactate_synth_ssu"/>
</dbReference>
<evidence type="ECO:0000256" key="2">
    <source>
        <dbReference type="ARBA" id="ARBA00005025"/>
    </source>
</evidence>
<dbReference type="NCBIfam" id="NF008864">
    <property type="entry name" value="PRK11895.1"/>
    <property type="match status" value="1"/>
</dbReference>
<dbReference type="GO" id="GO:0009097">
    <property type="term" value="P:isoleucine biosynthetic process"/>
    <property type="evidence" value="ECO:0007669"/>
    <property type="project" value="UniProtKB-UniRule"/>
</dbReference>
<evidence type="ECO:0000259" key="9">
    <source>
        <dbReference type="PROSITE" id="PS51671"/>
    </source>
</evidence>
<evidence type="ECO:0000256" key="3">
    <source>
        <dbReference type="ARBA" id="ARBA00006341"/>
    </source>
</evidence>
<dbReference type="FunFam" id="3.30.70.1150:FF:000001">
    <property type="entry name" value="Acetolactate synthase small subunit"/>
    <property type="match status" value="1"/>
</dbReference>
<dbReference type="AlphaFoldDB" id="A0A317ZI19"/>
<dbReference type="EMBL" id="QHJQ01000006">
    <property type="protein sequence ID" value="PXA03863.1"/>
    <property type="molecule type" value="Genomic_DNA"/>
</dbReference>
<dbReference type="NCBIfam" id="TIGR00119">
    <property type="entry name" value="acolac_sm"/>
    <property type="match status" value="1"/>
</dbReference>
<dbReference type="SUPFAM" id="SSF55021">
    <property type="entry name" value="ACT-like"/>
    <property type="match status" value="2"/>
</dbReference>
<dbReference type="InterPro" id="IPR045865">
    <property type="entry name" value="ACT-like_dom_sf"/>
</dbReference>
<evidence type="ECO:0000256" key="8">
    <source>
        <dbReference type="RuleBase" id="RU368092"/>
    </source>
</evidence>
<keyword evidence="6 8" id="KW-0100">Branched-chain amino acid biosynthesis</keyword>
<dbReference type="Pfam" id="PF10369">
    <property type="entry name" value="ALS_ss_C"/>
    <property type="match status" value="1"/>
</dbReference>
<comment type="similarity">
    <text evidence="3 8">Belongs to the acetolactate synthase small subunit family.</text>
</comment>
<dbReference type="EC" id="2.2.1.6" evidence="8"/>
<evidence type="ECO:0000256" key="4">
    <source>
        <dbReference type="ARBA" id="ARBA00011744"/>
    </source>
</evidence>
<dbReference type="RefSeq" id="WP_110131219.1">
    <property type="nucleotide sequence ID" value="NZ_QHJQ01000006.1"/>
</dbReference>
<evidence type="ECO:0000256" key="1">
    <source>
        <dbReference type="ARBA" id="ARBA00004974"/>
    </source>
</evidence>
<dbReference type="GO" id="GO:0009099">
    <property type="term" value="P:L-valine biosynthetic process"/>
    <property type="evidence" value="ECO:0007669"/>
    <property type="project" value="UniProtKB-UniRule"/>
</dbReference>
<comment type="pathway">
    <text evidence="1 8">Amino-acid biosynthesis; L-isoleucine biosynthesis; L-isoleucine from 2-oxobutanoate: step 1/4.</text>
</comment>
<accession>A0A317ZI19</accession>
<comment type="pathway">
    <text evidence="2 8">Amino-acid biosynthesis; L-valine biosynthesis; L-valine from pyruvate: step 1/4.</text>
</comment>
<evidence type="ECO:0000256" key="7">
    <source>
        <dbReference type="ARBA" id="ARBA00048670"/>
    </source>
</evidence>
<dbReference type="Proteomes" id="UP000247099">
    <property type="component" value="Unassembled WGS sequence"/>
</dbReference>
<dbReference type="InterPro" id="IPR002912">
    <property type="entry name" value="ACT_dom"/>
</dbReference>
<comment type="caution">
    <text evidence="10">The sequence shown here is derived from an EMBL/GenBank/DDBJ whole genome shotgun (WGS) entry which is preliminary data.</text>
</comment>
<dbReference type="PANTHER" id="PTHR30239">
    <property type="entry name" value="ACETOLACTATE SYNTHASE SMALL SUBUNIT"/>
    <property type="match status" value="1"/>
</dbReference>
<dbReference type="GO" id="GO:0005829">
    <property type="term" value="C:cytosol"/>
    <property type="evidence" value="ECO:0007669"/>
    <property type="project" value="TreeGrafter"/>
</dbReference>
<dbReference type="InParanoid" id="A0A317ZI19"/>
<feature type="domain" description="ACT" evidence="9">
    <location>
        <begin position="4"/>
        <end position="78"/>
    </location>
</feature>
<evidence type="ECO:0000256" key="5">
    <source>
        <dbReference type="ARBA" id="ARBA00022605"/>
    </source>
</evidence>
<dbReference type="Gene3D" id="3.30.70.1150">
    <property type="entry name" value="ACT-like. Chain A, domain 2"/>
    <property type="match status" value="1"/>
</dbReference>
<dbReference type="UniPathway" id="UPA00049">
    <property type="reaction ID" value="UER00059"/>
</dbReference>
<evidence type="ECO:0000256" key="6">
    <source>
        <dbReference type="ARBA" id="ARBA00023304"/>
    </source>
</evidence>
<dbReference type="InterPro" id="IPR027271">
    <property type="entry name" value="Acetolactate_synth/TF_NikR_C"/>
</dbReference>
<dbReference type="CDD" id="cd04878">
    <property type="entry name" value="ACT_AHAS"/>
    <property type="match status" value="1"/>
</dbReference>
<protein>
    <recommendedName>
        <fullName evidence="8">Acetolactate synthase small subunit</fullName>
        <shortName evidence="8">AHAS</shortName>
        <shortName evidence="8">ALS</shortName>
        <ecNumber evidence="8">2.2.1.6</ecNumber>
    </recommendedName>
    <alternativeName>
        <fullName evidence="8">Acetohydroxy-acid synthase small subunit</fullName>
    </alternativeName>
</protein>
<name>A0A317ZI19_9BACT</name>
<keyword evidence="11" id="KW-1185">Reference proteome</keyword>
<dbReference type="Gene3D" id="3.30.70.260">
    <property type="match status" value="1"/>
</dbReference>
<evidence type="ECO:0000313" key="11">
    <source>
        <dbReference type="Proteomes" id="UP000247099"/>
    </source>
</evidence>
<comment type="function">
    <text evidence="8">Catalyzes the conversion of 2 pyruvate molecules into acetolactate in the first common step of the biosynthetic pathway of the branched-amino acids such as leucine, isoleucine, and valine.</text>
</comment>
<dbReference type="OrthoDB" id="9787365at2"/>
<comment type="catalytic activity">
    <reaction evidence="7 8">
        <text>2 pyruvate + H(+) = (2S)-2-acetolactate + CO2</text>
        <dbReference type="Rhea" id="RHEA:25249"/>
        <dbReference type="ChEBI" id="CHEBI:15361"/>
        <dbReference type="ChEBI" id="CHEBI:15378"/>
        <dbReference type="ChEBI" id="CHEBI:16526"/>
        <dbReference type="ChEBI" id="CHEBI:58476"/>
        <dbReference type="EC" id="2.2.1.6"/>
    </reaction>
</comment>
<reference evidence="10 11" key="1">
    <citation type="submission" date="2018-05" db="EMBL/GenBank/DDBJ databases">
        <title>Coraliomargarita sinensis sp. nov., isolated from a marine solar saltern.</title>
        <authorList>
            <person name="Zhou L.Y."/>
        </authorList>
    </citation>
    <scope>NUCLEOTIDE SEQUENCE [LARGE SCALE GENOMIC DNA]</scope>
    <source>
        <strain evidence="10 11">WN38</strain>
    </source>
</reference>
<evidence type="ECO:0000313" key="10">
    <source>
        <dbReference type="EMBL" id="PXA03863.1"/>
    </source>
</evidence>
<dbReference type="InterPro" id="IPR019455">
    <property type="entry name" value="Acetolactate_synth_ssu_C"/>
</dbReference>
<dbReference type="UniPathway" id="UPA00047">
    <property type="reaction ID" value="UER00055"/>
</dbReference>
<dbReference type="PANTHER" id="PTHR30239:SF0">
    <property type="entry name" value="ACETOLACTATE SYNTHASE SMALL SUBUNIT 1, CHLOROPLASTIC"/>
    <property type="match status" value="1"/>
</dbReference>
<keyword evidence="5 8" id="KW-0028">Amino-acid biosynthesis</keyword>
<dbReference type="InterPro" id="IPR054480">
    <property type="entry name" value="AHAS_small-like_ACT"/>
</dbReference>